<reference evidence="1" key="2">
    <citation type="journal article" date="2015" name="Fish Shellfish Immunol.">
        <title>Early steps in the European eel (Anguilla anguilla)-Vibrio vulnificus interaction in the gills: Role of the RtxA13 toxin.</title>
        <authorList>
            <person name="Callol A."/>
            <person name="Pajuelo D."/>
            <person name="Ebbesson L."/>
            <person name="Teles M."/>
            <person name="MacKenzie S."/>
            <person name="Amaro C."/>
        </authorList>
    </citation>
    <scope>NUCLEOTIDE SEQUENCE</scope>
</reference>
<protein>
    <submittedName>
        <fullName evidence="1">Uncharacterized protein</fullName>
    </submittedName>
</protein>
<accession>A0A0E9WJQ0</accession>
<organism evidence="1">
    <name type="scientific">Anguilla anguilla</name>
    <name type="common">European freshwater eel</name>
    <name type="synonym">Muraena anguilla</name>
    <dbReference type="NCBI Taxonomy" id="7936"/>
    <lineage>
        <taxon>Eukaryota</taxon>
        <taxon>Metazoa</taxon>
        <taxon>Chordata</taxon>
        <taxon>Craniata</taxon>
        <taxon>Vertebrata</taxon>
        <taxon>Euteleostomi</taxon>
        <taxon>Actinopterygii</taxon>
        <taxon>Neopterygii</taxon>
        <taxon>Teleostei</taxon>
        <taxon>Anguilliformes</taxon>
        <taxon>Anguillidae</taxon>
        <taxon>Anguilla</taxon>
    </lineage>
</organism>
<dbReference type="AlphaFoldDB" id="A0A0E9WJQ0"/>
<sequence>MSLIWAFPLQYLTFRHLADISRQSFPEGLTLLTFFINSQIFCDAMQVPGSWLRLQCPSWESNPQPSESQPQFPKHYTSTATINPYLSQRDSISCLMEGVRRGAASDWMFFFPPLDPDWSGSGNETGTGKWFCVVL</sequence>
<reference evidence="1" key="1">
    <citation type="submission" date="2014-11" db="EMBL/GenBank/DDBJ databases">
        <authorList>
            <person name="Amaro Gonzalez C."/>
        </authorList>
    </citation>
    <scope>NUCLEOTIDE SEQUENCE</scope>
</reference>
<dbReference type="EMBL" id="GBXM01018802">
    <property type="protein sequence ID" value="JAH89775.1"/>
    <property type="molecule type" value="Transcribed_RNA"/>
</dbReference>
<evidence type="ECO:0000313" key="1">
    <source>
        <dbReference type="EMBL" id="JAH89775.1"/>
    </source>
</evidence>
<proteinExistence type="predicted"/>
<name>A0A0E9WJQ0_ANGAN</name>